<comment type="cofactor">
    <cofactor evidence="2">
        <name>Mg(2+)</name>
        <dbReference type="ChEBI" id="CHEBI:18420"/>
    </cofactor>
</comment>
<evidence type="ECO:0000256" key="8">
    <source>
        <dbReference type="ARBA" id="ARBA00022801"/>
    </source>
</evidence>
<keyword evidence="6 9" id="KW-0479">Metal-binding</keyword>
<evidence type="ECO:0000256" key="4">
    <source>
        <dbReference type="ARBA" id="ARBA00011062"/>
    </source>
</evidence>
<feature type="binding site" evidence="9">
    <location>
        <position position="91"/>
    </location>
    <ligand>
        <name>a divalent metal cation</name>
        <dbReference type="ChEBI" id="CHEBI:60240"/>
    </ligand>
</feature>
<dbReference type="OrthoDB" id="9780815at2"/>
<dbReference type="GO" id="GO:0000166">
    <property type="term" value="F:nucleotide binding"/>
    <property type="evidence" value="ECO:0007669"/>
    <property type="project" value="UniProtKB-KW"/>
</dbReference>
<name>A0A388S9L2_9BURK</name>
<feature type="domain" description="Survival protein SurE-like phosphatase/nucleotidase" evidence="10">
    <location>
        <begin position="3"/>
        <end position="183"/>
    </location>
</feature>
<dbReference type="AlphaFoldDB" id="A0A388S9L2"/>
<keyword evidence="5 9" id="KW-0963">Cytoplasm</keyword>
<gene>
    <name evidence="9 11" type="primary">surE</name>
    <name evidence="11" type="ORF">MESMUL_02990</name>
</gene>
<dbReference type="FunFam" id="3.40.1210.10:FF:000001">
    <property type="entry name" value="5'/3'-nucleotidase SurE"/>
    <property type="match status" value="1"/>
</dbReference>
<dbReference type="GO" id="GO:0008253">
    <property type="term" value="F:5'-nucleotidase activity"/>
    <property type="evidence" value="ECO:0007669"/>
    <property type="project" value="UniProtKB-UniRule"/>
</dbReference>
<evidence type="ECO:0000259" key="10">
    <source>
        <dbReference type="Pfam" id="PF01975"/>
    </source>
</evidence>
<dbReference type="GO" id="GO:0046872">
    <property type="term" value="F:metal ion binding"/>
    <property type="evidence" value="ECO:0007669"/>
    <property type="project" value="UniProtKB-UniRule"/>
</dbReference>
<keyword evidence="8 9" id="KW-0378">Hydrolase</keyword>
<dbReference type="NCBIfam" id="TIGR00087">
    <property type="entry name" value="surE"/>
    <property type="match status" value="1"/>
</dbReference>
<dbReference type="PANTHER" id="PTHR30457:SF12">
    <property type="entry name" value="5'_3'-NUCLEOTIDASE SURE"/>
    <property type="match status" value="1"/>
</dbReference>
<dbReference type="GO" id="GO:0005737">
    <property type="term" value="C:cytoplasm"/>
    <property type="evidence" value="ECO:0007669"/>
    <property type="project" value="UniProtKB-SubCell"/>
</dbReference>
<comment type="caution">
    <text evidence="11">The sequence shown here is derived from an EMBL/GenBank/DDBJ whole genome shotgun (WGS) entry which is preliminary data.</text>
</comment>
<dbReference type="NCBIfam" id="NF001489">
    <property type="entry name" value="PRK00346.1-3"/>
    <property type="match status" value="1"/>
</dbReference>
<evidence type="ECO:0000256" key="7">
    <source>
        <dbReference type="ARBA" id="ARBA00022741"/>
    </source>
</evidence>
<dbReference type="InterPro" id="IPR036523">
    <property type="entry name" value="SurE-like_sf"/>
</dbReference>
<dbReference type="GO" id="GO:0008254">
    <property type="term" value="F:3'-nucleotidase activity"/>
    <property type="evidence" value="ECO:0007669"/>
    <property type="project" value="TreeGrafter"/>
</dbReference>
<evidence type="ECO:0000256" key="9">
    <source>
        <dbReference type="HAMAP-Rule" id="MF_00060"/>
    </source>
</evidence>
<organism evidence="11 12">
    <name type="scientific">Mesosutterella multiformis</name>
    <dbReference type="NCBI Taxonomy" id="2259133"/>
    <lineage>
        <taxon>Bacteria</taxon>
        <taxon>Pseudomonadati</taxon>
        <taxon>Pseudomonadota</taxon>
        <taxon>Betaproteobacteria</taxon>
        <taxon>Burkholderiales</taxon>
        <taxon>Sutterellaceae</taxon>
        <taxon>Mesosutterella</taxon>
    </lineage>
</organism>
<accession>A0A401LL48</accession>
<evidence type="ECO:0000256" key="3">
    <source>
        <dbReference type="ARBA" id="ARBA00004496"/>
    </source>
</evidence>
<dbReference type="RefSeq" id="WP_116269434.1">
    <property type="nucleotide sequence ID" value="NZ_BGZJ01000001.1"/>
</dbReference>
<evidence type="ECO:0000313" key="11">
    <source>
        <dbReference type="EMBL" id="GBO92945.1"/>
    </source>
</evidence>
<feature type="binding site" evidence="9">
    <location>
        <position position="39"/>
    </location>
    <ligand>
        <name>a divalent metal cation</name>
        <dbReference type="ChEBI" id="CHEBI:60240"/>
    </ligand>
</feature>
<dbReference type="GO" id="GO:0004309">
    <property type="term" value="F:exopolyphosphatase activity"/>
    <property type="evidence" value="ECO:0007669"/>
    <property type="project" value="TreeGrafter"/>
</dbReference>
<keyword evidence="7 9" id="KW-0547">Nucleotide-binding</keyword>
<keyword evidence="12" id="KW-1185">Reference proteome</keyword>
<dbReference type="NCBIfam" id="NF001490">
    <property type="entry name" value="PRK00346.1-4"/>
    <property type="match status" value="1"/>
</dbReference>
<feature type="binding site" evidence="9">
    <location>
        <position position="8"/>
    </location>
    <ligand>
        <name>a divalent metal cation</name>
        <dbReference type="ChEBI" id="CHEBI:60240"/>
    </ligand>
</feature>
<dbReference type="InterPro" id="IPR002828">
    <property type="entry name" value="SurE-like_Pase/nucleotidase"/>
</dbReference>
<evidence type="ECO:0000256" key="1">
    <source>
        <dbReference type="ARBA" id="ARBA00000815"/>
    </source>
</evidence>
<evidence type="ECO:0000256" key="2">
    <source>
        <dbReference type="ARBA" id="ARBA00001946"/>
    </source>
</evidence>
<comment type="subcellular location">
    <subcellularLocation>
        <location evidence="3 9">Cytoplasm</location>
    </subcellularLocation>
</comment>
<dbReference type="HAMAP" id="MF_00060">
    <property type="entry name" value="SurE"/>
    <property type="match status" value="1"/>
</dbReference>
<dbReference type="InterPro" id="IPR030048">
    <property type="entry name" value="SurE"/>
</dbReference>
<protein>
    <recommendedName>
        <fullName evidence="9">5'-nucleotidase SurE</fullName>
        <ecNumber evidence="9">3.1.3.5</ecNumber>
    </recommendedName>
    <alternativeName>
        <fullName evidence="9">Nucleoside 5'-monophosphate phosphohydrolase</fullName>
    </alternativeName>
</protein>
<dbReference type="Pfam" id="PF01975">
    <property type="entry name" value="SurE"/>
    <property type="match status" value="1"/>
</dbReference>
<dbReference type="EMBL" id="BGZJ01000001">
    <property type="protein sequence ID" value="GBO92945.1"/>
    <property type="molecule type" value="Genomic_DNA"/>
</dbReference>
<comment type="catalytic activity">
    <reaction evidence="1 9">
        <text>a ribonucleoside 5'-phosphate + H2O = a ribonucleoside + phosphate</text>
        <dbReference type="Rhea" id="RHEA:12484"/>
        <dbReference type="ChEBI" id="CHEBI:15377"/>
        <dbReference type="ChEBI" id="CHEBI:18254"/>
        <dbReference type="ChEBI" id="CHEBI:43474"/>
        <dbReference type="ChEBI" id="CHEBI:58043"/>
        <dbReference type="EC" id="3.1.3.5"/>
    </reaction>
</comment>
<evidence type="ECO:0000256" key="6">
    <source>
        <dbReference type="ARBA" id="ARBA00022723"/>
    </source>
</evidence>
<accession>A0A388S9L2</accession>
<evidence type="ECO:0000313" key="12">
    <source>
        <dbReference type="Proteomes" id="UP000266091"/>
    </source>
</evidence>
<dbReference type="EC" id="3.1.3.5" evidence="9"/>
<evidence type="ECO:0000256" key="5">
    <source>
        <dbReference type="ARBA" id="ARBA00022490"/>
    </source>
</evidence>
<comment type="similarity">
    <text evidence="4 9">Belongs to the SurE nucleotidase family.</text>
</comment>
<reference evidence="11 12" key="1">
    <citation type="journal article" date="2018" name="Int. J. Syst. Evol. Microbiol.">
        <title>Mesosutterella multiformis gen. nov., sp. nov., a member of the family Sutterellaceae and Sutterella megalosphaeroides sp. nov., isolated from human faeces.</title>
        <authorList>
            <person name="Sakamoto M."/>
            <person name="Ikeyama N."/>
            <person name="Kunihiro T."/>
            <person name="Iino T."/>
            <person name="Yuki M."/>
            <person name="Ohkuma M."/>
        </authorList>
    </citation>
    <scope>NUCLEOTIDE SEQUENCE [LARGE SCALE GENOMIC DNA]</scope>
    <source>
        <strain evidence="11 12">4NBBH2</strain>
    </source>
</reference>
<dbReference type="SUPFAM" id="SSF64167">
    <property type="entry name" value="SurE-like"/>
    <property type="match status" value="1"/>
</dbReference>
<proteinExistence type="inferred from homology"/>
<dbReference type="PANTHER" id="PTHR30457">
    <property type="entry name" value="5'-NUCLEOTIDASE SURE"/>
    <property type="match status" value="1"/>
</dbReference>
<sequence length="256" mass="27517">MHILISNDDGYSARGIQALAKAMAKFGRVTVCAPEHNQSGASNSLTLQLPLRVTEVARDVYAVSGTPSDCVHLAFTGILNDRPDLVVSGINSGANMGDDTMYSGTVAAAIEGYQFGVDSIAFSQIDRGWMELESAAEVAQTVVEQFLNKKQSSDPVLLNVNIPNMPYSVLSGISVTRLGRRHSADHAVPELDPRGEQVYWLGRAGKPRDQGPGTDFYATQHGFVSVSPLQIDLTHYGRLSATSSWFDEALPGKGHP</sequence>
<comment type="cofactor">
    <cofactor evidence="9">
        <name>a divalent metal cation</name>
        <dbReference type="ChEBI" id="CHEBI:60240"/>
    </cofactor>
    <text evidence="9">Binds 1 divalent metal cation per subunit.</text>
</comment>
<feature type="binding site" evidence="9">
    <location>
        <position position="9"/>
    </location>
    <ligand>
        <name>a divalent metal cation</name>
        <dbReference type="ChEBI" id="CHEBI:60240"/>
    </ligand>
</feature>
<dbReference type="Gene3D" id="3.40.1210.10">
    <property type="entry name" value="Survival protein SurE-like phosphatase/nucleotidase"/>
    <property type="match status" value="1"/>
</dbReference>
<dbReference type="Proteomes" id="UP000266091">
    <property type="component" value="Unassembled WGS sequence"/>
</dbReference>
<comment type="function">
    <text evidence="9">Nucleotidase that shows phosphatase activity on nucleoside 5'-monophosphates.</text>
</comment>